<evidence type="ECO:0000259" key="1">
    <source>
        <dbReference type="Pfam" id="PF13619"/>
    </source>
</evidence>
<accession>A0ABT1NAH5</accession>
<dbReference type="Proteomes" id="UP001524460">
    <property type="component" value="Unassembled WGS sequence"/>
</dbReference>
<comment type="caution">
    <text evidence="2">The sequence shown here is derived from an EMBL/GenBank/DDBJ whole genome shotgun (WGS) entry which is preliminary data.</text>
</comment>
<keyword evidence="3" id="KW-1185">Reference proteome</keyword>
<dbReference type="EMBL" id="JANEYT010000093">
    <property type="protein sequence ID" value="MCQ1060854.1"/>
    <property type="molecule type" value="Genomic_DNA"/>
</dbReference>
<feature type="domain" description="KTSC" evidence="1">
    <location>
        <begin position="277"/>
        <end position="334"/>
    </location>
</feature>
<sequence>MDKFNLFYVNGMFTNSEAFSQNILEIKRFYGQNLAELDVTNSGVIVDGEHNPSESFLSQFEQVAKHKFSELSVSEASQAEIASLFSGFEAAESLQDDVTETTTVLNSILAEIDNTYGQDGTYTRSVAKLTSLLNECKRTMIIGHSQGNFYANALLDGMYSSFTYQDGSTLLQYPMLGYFGFALPTSSVGGTTGQYYFPELVDHITNDNDFIMAAVRHTLGAVPANYNNSFTFSDWTGHALTTSYLDKQGQSHRASISIKDIARQFVPMPLTEQHRANSSSINSYGYSIHSEVLDIEFHDNSSYRYVYVPRNVLEGFHEAGSKGGYFNSQIRDKYQFIKMN</sequence>
<proteinExistence type="predicted"/>
<dbReference type="InterPro" id="IPR025309">
    <property type="entry name" value="KTSC_dom"/>
</dbReference>
<dbReference type="RefSeq" id="WP_255044946.1">
    <property type="nucleotide sequence ID" value="NZ_JANEYT010000093.1"/>
</dbReference>
<reference evidence="2 3" key="1">
    <citation type="submission" date="2022-07" db="EMBL/GenBank/DDBJ databases">
        <title>Photobacterium pectinilyticum sp. nov., a marine bacterium isolated from surface seawater of Qingdao offshore.</title>
        <authorList>
            <person name="Wang X."/>
        </authorList>
    </citation>
    <scope>NUCLEOTIDE SEQUENCE [LARGE SCALE GENOMIC DNA]</scope>
    <source>
        <strain evidence="2 3">ZSDE20</strain>
    </source>
</reference>
<organism evidence="2 3">
    <name type="scientific">Photobacterium pectinilyticum</name>
    <dbReference type="NCBI Taxonomy" id="2906793"/>
    <lineage>
        <taxon>Bacteria</taxon>
        <taxon>Pseudomonadati</taxon>
        <taxon>Pseudomonadota</taxon>
        <taxon>Gammaproteobacteria</taxon>
        <taxon>Vibrionales</taxon>
        <taxon>Vibrionaceae</taxon>
        <taxon>Photobacterium</taxon>
    </lineage>
</organism>
<evidence type="ECO:0000313" key="3">
    <source>
        <dbReference type="Proteomes" id="UP001524460"/>
    </source>
</evidence>
<evidence type="ECO:0000313" key="2">
    <source>
        <dbReference type="EMBL" id="MCQ1060854.1"/>
    </source>
</evidence>
<name>A0ABT1NAH5_9GAMM</name>
<dbReference type="Pfam" id="PF13619">
    <property type="entry name" value="KTSC"/>
    <property type="match status" value="1"/>
</dbReference>
<gene>
    <name evidence="2" type="ORF">NHN17_22680</name>
</gene>
<protein>
    <submittedName>
        <fullName evidence="2">KTSC domain-containing protein</fullName>
    </submittedName>
</protein>